<evidence type="ECO:0000259" key="3">
    <source>
        <dbReference type="Pfam" id="PF14016"/>
    </source>
</evidence>
<evidence type="ECO:0000256" key="1">
    <source>
        <dbReference type="SAM" id="MobiDB-lite"/>
    </source>
</evidence>
<accession>M3CAX1</accession>
<dbReference type="EMBL" id="AORZ01000016">
    <property type="protein sequence ID" value="EMF01121.1"/>
    <property type="molecule type" value="Genomic_DNA"/>
</dbReference>
<proteinExistence type="predicted"/>
<dbReference type="Proteomes" id="UP000011740">
    <property type="component" value="Unassembled WGS sequence"/>
</dbReference>
<organism evidence="4 5">
    <name type="scientific">Streptomyces mobaraensis (strain ATCC 29032 / DSM 40847 / JCM 4168 / NBRC 13819 / NCIMB 11159 / IPCR 16-22)</name>
    <dbReference type="NCBI Taxonomy" id="1223523"/>
    <lineage>
        <taxon>Bacteria</taxon>
        <taxon>Bacillati</taxon>
        <taxon>Actinomycetota</taxon>
        <taxon>Actinomycetes</taxon>
        <taxon>Kitasatosporales</taxon>
        <taxon>Streptomycetaceae</taxon>
        <taxon>Streptomyces</taxon>
    </lineage>
</organism>
<feature type="chain" id="PRO_5043466948" description="DUF4232 domain-containing protein" evidence="2">
    <location>
        <begin position="25"/>
        <end position="251"/>
    </location>
</feature>
<dbReference type="AlphaFoldDB" id="M3CAX1"/>
<dbReference type="RefSeq" id="WP_004941782.1">
    <property type="nucleotide sequence ID" value="NZ_AORZ01000016.1"/>
</dbReference>
<feature type="signal peptide" evidence="2">
    <location>
        <begin position="1"/>
        <end position="24"/>
    </location>
</feature>
<name>M3CAX1_STRM1</name>
<feature type="compositionally biased region" description="Low complexity" evidence="1">
    <location>
        <begin position="31"/>
        <end position="65"/>
    </location>
</feature>
<dbReference type="Pfam" id="PF14016">
    <property type="entry name" value="DUF4232"/>
    <property type="match status" value="1"/>
</dbReference>
<protein>
    <recommendedName>
        <fullName evidence="3">DUF4232 domain-containing protein</fullName>
    </recommendedName>
</protein>
<evidence type="ECO:0000313" key="4">
    <source>
        <dbReference type="EMBL" id="EMF01121.1"/>
    </source>
</evidence>
<feature type="domain" description="DUF4232" evidence="3">
    <location>
        <begin position="119"/>
        <end position="237"/>
    </location>
</feature>
<comment type="caution">
    <text evidence="4">The sequence shown here is derived from an EMBL/GenBank/DDBJ whole genome shotgun (WGS) entry which is preliminary data.</text>
</comment>
<dbReference type="eggNOG" id="ENOG50340KC">
    <property type="taxonomic scope" value="Bacteria"/>
</dbReference>
<keyword evidence="2" id="KW-0732">Signal</keyword>
<feature type="region of interest" description="Disordered" evidence="1">
    <location>
        <begin position="24"/>
        <end position="114"/>
    </location>
</feature>
<evidence type="ECO:0000256" key="2">
    <source>
        <dbReference type="SAM" id="SignalP"/>
    </source>
</evidence>
<evidence type="ECO:0000313" key="5">
    <source>
        <dbReference type="Proteomes" id="UP000011740"/>
    </source>
</evidence>
<dbReference type="PROSITE" id="PS51257">
    <property type="entry name" value="PROKAR_LIPOPROTEIN"/>
    <property type="match status" value="1"/>
</dbReference>
<sequence>MRKNLIRSAALAATALAGVLSLSACDKGDSGSEASAPAASSASSASSAPADPSALSPSAGAARPAEQGSPSHAARQSDGGAAKGSRSPGATAEKGTGKPSHSGESSGKNGDKNGYGQVCGTNDLTWAATSKSQAGGYIEISVRAKPGITCWLPGVYPVVAIGSDGTEAQPAEQAVGKEIKLSGGTTAYAGLNPKTTNDDSGKELADIIVTVSRDSAGDPVGLKVGSTLFDRPEVTNWHASPREAVPGAGGR</sequence>
<gene>
    <name evidence="4" type="ORF">H340_08248</name>
</gene>
<dbReference type="InterPro" id="IPR025326">
    <property type="entry name" value="DUF4232"/>
</dbReference>
<dbReference type="PATRIC" id="fig|1223523.3.peg.1690"/>
<reference evidence="4 5" key="1">
    <citation type="journal article" date="2013" name="Genome Announc.">
        <title>Whole-Genome Shotgun Assembly and Analysis of the Genome of Streptomyces mobaraensis DSM 40847, a Strain for Industrial Production of Microbial Transglutaminase.</title>
        <authorList>
            <person name="Yang H."/>
            <person name="He T."/>
            <person name="Wu W."/>
            <person name="Zhu W."/>
            <person name="Lu B."/>
            <person name="Sun W."/>
        </authorList>
    </citation>
    <scope>NUCLEOTIDE SEQUENCE [LARGE SCALE GENOMIC DNA]</scope>
    <source>
        <strain evidence="4 5">DSM 40847</strain>
    </source>
</reference>